<evidence type="ECO:0000256" key="1">
    <source>
        <dbReference type="SAM" id="MobiDB-lite"/>
    </source>
</evidence>
<dbReference type="PANTHER" id="PTHR13318">
    <property type="entry name" value="PARTNER OF PAIRED, ISOFORM B-RELATED"/>
    <property type="match status" value="1"/>
</dbReference>
<feature type="compositionally biased region" description="Acidic residues" evidence="1">
    <location>
        <begin position="52"/>
        <end position="65"/>
    </location>
</feature>
<organism evidence="3 4">
    <name type="scientific">Phanerochaete sordida</name>
    <dbReference type="NCBI Taxonomy" id="48140"/>
    <lineage>
        <taxon>Eukaryota</taxon>
        <taxon>Fungi</taxon>
        <taxon>Dikarya</taxon>
        <taxon>Basidiomycota</taxon>
        <taxon>Agaricomycotina</taxon>
        <taxon>Agaricomycetes</taxon>
        <taxon>Polyporales</taxon>
        <taxon>Phanerochaetaceae</taxon>
        <taxon>Phanerochaete</taxon>
    </lineage>
</organism>
<dbReference type="GO" id="GO:0019005">
    <property type="term" value="C:SCF ubiquitin ligase complex"/>
    <property type="evidence" value="ECO:0007669"/>
    <property type="project" value="TreeGrafter"/>
</dbReference>
<dbReference type="PANTHER" id="PTHR13318:SF190">
    <property type="entry name" value="PARTNER OF PAIRED, ISOFORM B"/>
    <property type="match status" value="1"/>
</dbReference>
<proteinExistence type="predicted"/>
<feature type="region of interest" description="Disordered" evidence="1">
    <location>
        <begin position="1"/>
        <end position="86"/>
    </location>
</feature>
<protein>
    <submittedName>
        <fullName evidence="3">RNI-like protein</fullName>
    </submittedName>
</protein>
<evidence type="ECO:0000259" key="2">
    <source>
        <dbReference type="Pfam" id="PF23550"/>
    </source>
</evidence>
<gene>
    <name evidence="3" type="ORF">PsYK624_063580</name>
</gene>
<dbReference type="GO" id="GO:0031146">
    <property type="term" value="P:SCF-dependent proteasomal ubiquitin-dependent protein catabolic process"/>
    <property type="evidence" value="ECO:0007669"/>
    <property type="project" value="TreeGrafter"/>
</dbReference>
<name>A0A9P3G962_9APHY</name>
<accession>A0A9P3G962</accession>
<reference evidence="3 4" key="1">
    <citation type="submission" date="2021-08" db="EMBL/GenBank/DDBJ databases">
        <title>Draft Genome Sequence of Phanerochaete sordida strain YK-624.</title>
        <authorList>
            <person name="Mori T."/>
            <person name="Dohra H."/>
            <person name="Suzuki T."/>
            <person name="Kawagishi H."/>
            <person name="Hirai H."/>
        </authorList>
    </citation>
    <scope>NUCLEOTIDE SEQUENCE [LARGE SCALE GENOMIC DNA]</scope>
    <source>
        <strain evidence="3 4">YK-624</strain>
    </source>
</reference>
<feature type="compositionally biased region" description="Polar residues" evidence="1">
    <location>
        <begin position="1"/>
        <end position="14"/>
    </location>
</feature>
<sequence>MARSNNVRGPTSALTEFLKESGITPTTIARRVRTRQVEQPAPVAGPSRQAENDESAEADVAENDEPVEREYNSDNLDEDDEVPLKKKRKLTKAAEAKLKAQAKAKAKKGKKKDDDDYSDDGSDEEDAYTALSKMWKDETKPPNGSLIECSKCGNEFSVTQYTRQAPNGGWLCHSCLKASGVDPFKKPAAPRKRKPLTEKRNVTHFEEHRLPSLANMCIKVVSSHIDDVEALGDIGSMNLDSIAKAIAKDRSLTPENATLFYDVQNTNLTLYDATNLTPPSLCALASLNPNLTTLRLDFCGRMDNSVLAAWNKSLPALTRIELLGPFLVHASTWQSFFESHPKLTGFLITQSPRFDVKCIESLVENCEGLTELRLKEVGKLADDFLPHIKKLAGQLTYLDLSSPGEPEAVSNDALTDLLTAVGAGLRHLDLSGHALLGDGFLFQGLKPHTRQLESLALALTPELTDAGVAEFFATWAGAAAPPNPPLRHAALGRNPELGGAALAALLAHSGAALESVDVNGWKAAPEDVLNTLGARAPRLRRVDVGWCREASDWTVKALVEGCPDLVEVKVWGCQRVTANCPRKRGVAVVGIEAQNFV</sequence>
<dbReference type="SUPFAM" id="SSF52047">
    <property type="entry name" value="RNI-like"/>
    <property type="match status" value="1"/>
</dbReference>
<dbReference type="Proteomes" id="UP000703269">
    <property type="component" value="Unassembled WGS sequence"/>
</dbReference>
<dbReference type="Pfam" id="PF23550">
    <property type="entry name" value="zf_Tbcl_Rhp7"/>
    <property type="match status" value="1"/>
</dbReference>
<keyword evidence="4" id="KW-1185">Reference proteome</keyword>
<dbReference type="OrthoDB" id="421226at2759"/>
<dbReference type="EMBL" id="BPQB01000015">
    <property type="protein sequence ID" value="GJE90230.1"/>
    <property type="molecule type" value="Genomic_DNA"/>
</dbReference>
<feature type="compositionally biased region" description="Acidic residues" evidence="1">
    <location>
        <begin position="115"/>
        <end position="124"/>
    </location>
</feature>
<dbReference type="Gene3D" id="3.80.10.10">
    <property type="entry name" value="Ribonuclease Inhibitor"/>
    <property type="match status" value="1"/>
</dbReference>
<evidence type="ECO:0000313" key="4">
    <source>
        <dbReference type="Proteomes" id="UP000703269"/>
    </source>
</evidence>
<dbReference type="AlphaFoldDB" id="A0A9P3G962"/>
<feature type="domain" description="DNA repair protein rhp7 treble clef" evidence="2">
    <location>
        <begin position="144"/>
        <end position="180"/>
    </location>
</feature>
<feature type="region of interest" description="Disordered" evidence="1">
    <location>
        <begin position="101"/>
        <end position="124"/>
    </location>
</feature>
<dbReference type="InterPro" id="IPR032675">
    <property type="entry name" value="LRR_dom_sf"/>
</dbReference>
<dbReference type="InterPro" id="IPR056451">
    <property type="entry name" value="Znf_Tbcl_Rhp7"/>
</dbReference>
<feature type="compositionally biased region" description="Basic residues" evidence="1">
    <location>
        <begin position="101"/>
        <end position="110"/>
    </location>
</feature>
<evidence type="ECO:0000313" key="3">
    <source>
        <dbReference type="EMBL" id="GJE90230.1"/>
    </source>
</evidence>
<comment type="caution">
    <text evidence="3">The sequence shown here is derived from an EMBL/GenBank/DDBJ whole genome shotgun (WGS) entry which is preliminary data.</text>
</comment>